<name>A0A5M3X7V7_9ACTN</name>
<reference evidence="2 3" key="1">
    <citation type="submission" date="2019-10" db="EMBL/GenBank/DDBJ databases">
        <title>Whole genome shotgun sequence of Acrocarpospora pleiomorpha NBRC 16267.</title>
        <authorList>
            <person name="Ichikawa N."/>
            <person name="Kimura A."/>
            <person name="Kitahashi Y."/>
            <person name="Komaki H."/>
            <person name="Oguchi A."/>
        </authorList>
    </citation>
    <scope>NUCLEOTIDE SEQUENCE [LARGE SCALE GENOMIC DNA]</scope>
    <source>
        <strain evidence="2 3">NBRC 16267</strain>
    </source>
</reference>
<dbReference type="EMBL" id="BLAF01000004">
    <property type="protein sequence ID" value="GES17180.1"/>
    <property type="molecule type" value="Genomic_DNA"/>
</dbReference>
<dbReference type="SUPFAM" id="SSF54637">
    <property type="entry name" value="Thioesterase/thiol ester dehydrase-isomerase"/>
    <property type="match status" value="1"/>
</dbReference>
<organism evidence="2 3">
    <name type="scientific">Acrocarpospora pleiomorpha</name>
    <dbReference type="NCBI Taxonomy" id="90975"/>
    <lineage>
        <taxon>Bacteria</taxon>
        <taxon>Bacillati</taxon>
        <taxon>Actinomycetota</taxon>
        <taxon>Actinomycetes</taxon>
        <taxon>Streptosporangiales</taxon>
        <taxon>Streptosporangiaceae</taxon>
        <taxon>Acrocarpospora</taxon>
    </lineage>
</organism>
<gene>
    <name evidence="2" type="ORF">Aple_000750</name>
</gene>
<dbReference type="RefSeq" id="WP_155342381.1">
    <property type="nucleotide sequence ID" value="NZ_BAAAHM010000001.1"/>
</dbReference>
<dbReference type="PIRSF" id="PIRSF018072">
    <property type="entry name" value="UCP018072"/>
    <property type="match status" value="1"/>
</dbReference>
<dbReference type="Proteomes" id="UP000377595">
    <property type="component" value="Unassembled WGS sequence"/>
</dbReference>
<dbReference type="CDD" id="cd03441">
    <property type="entry name" value="R_hydratase_like"/>
    <property type="match status" value="1"/>
</dbReference>
<dbReference type="InterPro" id="IPR029069">
    <property type="entry name" value="HotDog_dom_sf"/>
</dbReference>
<evidence type="ECO:0000313" key="2">
    <source>
        <dbReference type="EMBL" id="GES17180.1"/>
    </source>
</evidence>
<dbReference type="InterPro" id="IPR016709">
    <property type="entry name" value="HadA-like"/>
</dbReference>
<accession>A0A5M3X7V7</accession>
<protein>
    <submittedName>
        <fullName evidence="2">UPF0336 protein</fullName>
    </submittedName>
</protein>
<keyword evidence="3" id="KW-1185">Reference proteome</keyword>
<dbReference type="Gene3D" id="3.10.129.10">
    <property type="entry name" value="Hotdog Thioesterase"/>
    <property type="match status" value="1"/>
</dbReference>
<dbReference type="OrthoDB" id="5415111at2"/>
<comment type="caution">
    <text evidence="2">The sequence shown here is derived from an EMBL/GenBank/DDBJ whole genome shotgun (WGS) entry which is preliminary data.</text>
</comment>
<dbReference type="AlphaFoldDB" id="A0A5M3X7V7"/>
<evidence type="ECO:0000259" key="1">
    <source>
        <dbReference type="Pfam" id="PF13452"/>
    </source>
</evidence>
<feature type="domain" description="FAS1-like dehydratase" evidence="1">
    <location>
        <begin position="6"/>
        <end position="138"/>
    </location>
</feature>
<sequence>MAIDTAAIGRELEKTSLHVDAGRLRFFAKAIGETNPVFIDSEAAAAAGHRDLPVPPTFLFSVGLESPDSFAFLVELGVDLRTVLHGSQKFTYHAVAHAGDDLTVTARIADIYEKKAGLLQFIVLRSLVHDQEGTLVAELENVYIVRNAA</sequence>
<dbReference type="Pfam" id="PF13452">
    <property type="entry name" value="FAS1_DH_region"/>
    <property type="match status" value="1"/>
</dbReference>
<proteinExistence type="predicted"/>
<evidence type="ECO:0000313" key="3">
    <source>
        <dbReference type="Proteomes" id="UP000377595"/>
    </source>
</evidence>
<dbReference type="InterPro" id="IPR039569">
    <property type="entry name" value="FAS1-like_DH_region"/>
</dbReference>